<dbReference type="InterPro" id="IPR001492">
    <property type="entry name" value="Flagellin"/>
</dbReference>
<dbReference type="InterPro" id="IPR046358">
    <property type="entry name" value="Flagellin_C"/>
</dbReference>
<evidence type="ECO:0000259" key="4">
    <source>
        <dbReference type="Pfam" id="PF00669"/>
    </source>
</evidence>
<keyword evidence="6" id="KW-0966">Cell projection</keyword>
<dbReference type="Proteomes" id="UP000439983">
    <property type="component" value="Unassembled WGS sequence"/>
</dbReference>
<sequence length="352" mass="37898">MKTSFVSNLAVQNAMRLTIQQQQAEMLNLQKELTTGRHADVGLTLGATTSRSLNLQRELARMNALTSTNSIVNQRLSASQEALETMASAAQKVRDTLVTFKGNDSADKLAIQKTEIDSALSLFTAAANTSFNGEFLFSGINSDAKPLADYNSTVTSAAKTAFNTALSTYMAAQVPPLTSMDQFSVTQMQDFITTVVEPMYTGAQWDADWSDASNQNMTSRISTSEVIESSTNVNTTGVRMFAIASVLASELMDKGVTSEVRSAIGEAALDYVEKGITGIDAERSALGVAEARVKKANDSLAAQIKLVTTHIGDIEGIDEEAASTRINLLKTQLETSYTLTSRIQQLSLLNFL</sequence>
<gene>
    <name evidence="6" type="ORF">GHK62_09420</name>
</gene>
<dbReference type="PANTHER" id="PTHR42792:SF1">
    <property type="entry name" value="FLAGELLAR HOOK-ASSOCIATED PROTEIN 3"/>
    <property type="match status" value="1"/>
</dbReference>
<evidence type="ECO:0000256" key="3">
    <source>
        <dbReference type="RuleBase" id="RU362073"/>
    </source>
</evidence>
<name>A0A6N7LAT2_SINTE</name>
<dbReference type="RefSeq" id="WP_153438398.1">
    <property type="nucleotide sequence ID" value="NZ_CP121659.1"/>
</dbReference>
<dbReference type="SUPFAM" id="SSF64518">
    <property type="entry name" value="Phase 1 flagellin"/>
    <property type="match status" value="1"/>
</dbReference>
<organism evidence="6 7">
    <name type="scientific">Sinorhizobium terangae</name>
    <dbReference type="NCBI Taxonomy" id="110322"/>
    <lineage>
        <taxon>Bacteria</taxon>
        <taxon>Pseudomonadati</taxon>
        <taxon>Pseudomonadota</taxon>
        <taxon>Alphaproteobacteria</taxon>
        <taxon>Hyphomicrobiales</taxon>
        <taxon>Rhizobiaceae</taxon>
        <taxon>Sinorhizobium/Ensifer group</taxon>
        <taxon>Sinorhizobium</taxon>
    </lineage>
</organism>
<dbReference type="AlphaFoldDB" id="A0A6N7LAT2"/>
<dbReference type="EMBL" id="WITC01000036">
    <property type="protein sequence ID" value="MQX14973.1"/>
    <property type="molecule type" value="Genomic_DNA"/>
</dbReference>
<dbReference type="InterPro" id="IPR001029">
    <property type="entry name" value="Flagellin_N"/>
</dbReference>
<keyword evidence="6" id="KW-0282">Flagellum</keyword>
<dbReference type="OrthoDB" id="8004955at2"/>
<dbReference type="GO" id="GO:0005198">
    <property type="term" value="F:structural molecule activity"/>
    <property type="evidence" value="ECO:0007669"/>
    <property type="project" value="UniProtKB-UniRule"/>
</dbReference>
<evidence type="ECO:0000256" key="2">
    <source>
        <dbReference type="ARBA" id="ARBA00023143"/>
    </source>
</evidence>
<dbReference type="GO" id="GO:0009288">
    <property type="term" value="C:bacterial-type flagellum"/>
    <property type="evidence" value="ECO:0007669"/>
    <property type="project" value="UniProtKB-SubCell"/>
</dbReference>
<accession>A0A6N7LAT2</accession>
<proteinExistence type="inferred from homology"/>
<reference evidence="6 7" key="1">
    <citation type="journal article" date="2013" name="Genome Biol.">
        <title>Comparative genomics of the core and accessory genomes of 48 Sinorhizobium strains comprising five genospecies.</title>
        <authorList>
            <person name="Sugawara M."/>
            <person name="Epstein B."/>
            <person name="Badgley B.D."/>
            <person name="Unno T."/>
            <person name="Xu L."/>
            <person name="Reese J."/>
            <person name="Gyaneshwar P."/>
            <person name="Denny R."/>
            <person name="Mudge J."/>
            <person name="Bharti A.K."/>
            <person name="Farmer A.D."/>
            <person name="May G.D."/>
            <person name="Woodward J.E."/>
            <person name="Medigue C."/>
            <person name="Vallenet D."/>
            <person name="Lajus A."/>
            <person name="Rouy Z."/>
            <person name="Martinez-Vaz B."/>
            <person name="Tiffin P."/>
            <person name="Young N.D."/>
            <person name="Sadowsky M.J."/>
        </authorList>
    </citation>
    <scope>NUCLEOTIDE SEQUENCE [LARGE SCALE GENOMIC DNA]</scope>
    <source>
        <strain evidence="6 7">USDA4894</strain>
    </source>
</reference>
<dbReference type="Gene3D" id="1.20.1330.10">
    <property type="entry name" value="f41 fragment of flagellin, N-terminal domain"/>
    <property type="match status" value="1"/>
</dbReference>
<keyword evidence="2 3" id="KW-0975">Bacterial flagellum</keyword>
<dbReference type="Pfam" id="PF00700">
    <property type="entry name" value="Flagellin_C"/>
    <property type="match status" value="1"/>
</dbReference>
<dbReference type="NCBIfam" id="NF004669">
    <property type="entry name" value="PRK06008.1"/>
    <property type="match status" value="1"/>
</dbReference>
<keyword evidence="6" id="KW-0969">Cilium</keyword>
<dbReference type="PANTHER" id="PTHR42792">
    <property type="entry name" value="FLAGELLIN"/>
    <property type="match status" value="1"/>
</dbReference>
<dbReference type="Pfam" id="PF00669">
    <property type="entry name" value="Flagellin_N"/>
    <property type="match status" value="1"/>
</dbReference>
<comment type="subcellular location">
    <subcellularLocation>
        <location evidence="3">Secreted</location>
    </subcellularLocation>
    <subcellularLocation>
        <location evidence="3">Bacterial flagellum</location>
    </subcellularLocation>
</comment>
<evidence type="ECO:0000313" key="6">
    <source>
        <dbReference type="EMBL" id="MQX14973.1"/>
    </source>
</evidence>
<comment type="function">
    <text evidence="3">Flagellin is the subunit protein which polymerizes to form the filaments of bacterial flagella.</text>
</comment>
<evidence type="ECO:0000313" key="7">
    <source>
        <dbReference type="Proteomes" id="UP000439983"/>
    </source>
</evidence>
<feature type="domain" description="Flagellin C-terminal" evidence="5">
    <location>
        <begin position="269"/>
        <end position="352"/>
    </location>
</feature>
<comment type="caution">
    <text evidence="6">The sequence shown here is derived from an EMBL/GenBank/DDBJ whole genome shotgun (WGS) entry which is preliminary data.</text>
</comment>
<feature type="domain" description="Flagellin N-terminal" evidence="4">
    <location>
        <begin position="6"/>
        <end position="141"/>
    </location>
</feature>
<protein>
    <recommendedName>
        <fullName evidence="3">Flagellin</fullName>
    </recommendedName>
</protein>
<evidence type="ECO:0000256" key="1">
    <source>
        <dbReference type="ARBA" id="ARBA00005709"/>
    </source>
</evidence>
<comment type="similarity">
    <text evidence="1 3">Belongs to the bacterial flagellin family.</text>
</comment>
<dbReference type="GO" id="GO:0005576">
    <property type="term" value="C:extracellular region"/>
    <property type="evidence" value="ECO:0007669"/>
    <property type="project" value="UniProtKB-SubCell"/>
</dbReference>
<evidence type="ECO:0000259" key="5">
    <source>
        <dbReference type="Pfam" id="PF00700"/>
    </source>
</evidence>
<keyword evidence="7" id="KW-1185">Reference proteome</keyword>
<keyword evidence="3" id="KW-0964">Secreted</keyword>